<evidence type="ECO:0000256" key="7">
    <source>
        <dbReference type="ARBA" id="ARBA00022958"/>
    </source>
</evidence>
<dbReference type="PIRSF" id="PIRSF001296">
    <property type="entry name" value="K_ATPase_KdpC"/>
    <property type="match status" value="1"/>
</dbReference>
<proteinExistence type="inferred from homology"/>
<comment type="subunit">
    <text evidence="11">The system is composed of three essential subunits: KdpA, KdpB and KdpC.</text>
</comment>
<keyword evidence="13" id="KW-1185">Reference proteome</keyword>
<keyword evidence="3 11" id="KW-0633">Potassium transport</keyword>
<comment type="similarity">
    <text evidence="11">Belongs to the KdpC family.</text>
</comment>
<keyword evidence="10 11" id="KW-0472">Membrane</keyword>
<dbReference type="Pfam" id="PF02669">
    <property type="entry name" value="KdpC"/>
    <property type="match status" value="1"/>
</dbReference>
<dbReference type="PANTHER" id="PTHR30042">
    <property type="entry name" value="POTASSIUM-TRANSPORTING ATPASE C CHAIN"/>
    <property type="match status" value="1"/>
</dbReference>
<dbReference type="RefSeq" id="WP_139080971.1">
    <property type="nucleotide sequence ID" value="NZ_VDFV01000005.1"/>
</dbReference>
<dbReference type="EMBL" id="VDFV01000005">
    <property type="protein sequence ID" value="TNC73093.1"/>
    <property type="molecule type" value="Genomic_DNA"/>
</dbReference>
<keyword evidence="2 11" id="KW-1003">Cell membrane</keyword>
<evidence type="ECO:0000256" key="5">
    <source>
        <dbReference type="ARBA" id="ARBA00022741"/>
    </source>
</evidence>
<evidence type="ECO:0000256" key="9">
    <source>
        <dbReference type="ARBA" id="ARBA00023065"/>
    </source>
</evidence>
<evidence type="ECO:0000256" key="6">
    <source>
        <dbReference type="ARBA" id="ARBA00022840"/>
    </source>
</evidence>
<dbReference type="Proteomes" id="UP000305709">
    <property type="component" value="Unassembled WGS sequence"/>
</dbReference>
<keyword evidence="9 11" id="KW-0406">Ion transport</keyword>
<keyword evidence="5 11" id="KW-0547">Nucleotide-binding</keyword>
<gene>
    <name evidence="11 12" type="primary">kdpC</name>
    <name evidence="12" type="ORF">FHG71_07335</name>
</gene>
<evidence type="ECO:0000256" key="11">
    <source>
        <dbReference type="HAMAP-Rule" id="MF_00276"/>
    </source>
</evidence>
<dbReference type="GO" id="GO:0005524">
    <property type="term" value="F:ATP binding"/>
    <property type="evidence" value="ECO:0007669"/>
    <property type="project" value="UniProtKB-UniRule"/>
</dbReference>
<evidence type="ECO:0000256" key="1">
    <source>
        <dbReference type="ARBA" id="ARBA00022448"/>
    </source>
</evidence>
<keyword evidence="8 11" id="KW-1133">Transmembrane helix</keyword>
<keyword evidence="6 11" id="KW-0067">ATP-binding</keyword>
<dbReference type="OrthoDB" id="9788285at2"/>
<evidence type="ECO:0000256" key="10">
    <source>
        <dbReference type="ARBA" id="ARBA00023136"/>
    </source>
</evidence>
<sequence>MLAQLRPAIMMMVFFTLLTGLIYPLTLTGIMGAVAPSAARGSLLERDGVVIGSSLIGQSFVGTAYLHPRASASDWNAAGTGATNLGPTSAQLVADVQARREAFAAENGLNPDEVPIDAVTTSGSGLDPDVSPANALGQAERIAAARRADPTDVRALIADHVEGRWLGLYGEPRVNVLLTNLALDQAFPLAAGLASN</sequence>
<dbReference type="HAMAP" id="MF_00276">
    <property type="entry name" value="KdpC"/>
    <property type="match status" value="1"/>
</dbReference>
<evidence type="ECO:0000256" key="4">
    <source>
        <dbReference type="ARBA" id="ARBA00022692"/>
    </source>
</evidence>
<comment type="caution">
    <text evidence="12">The sequence shown here is derived from an EMBL/GenBank/DDBJ whole genome shotgun (WGS) entry which is preliminary data.</text>
</comment>
<organism evidence="12 13">
    <name type="scientific">Rubellimicrobium roseum</name>
    <dbReference type="NCBI Taxonomy" id="687525"/>
    <lineage>
        <taxon>Bacteria</taxon>
        <taxon>Pseudomonadati</taxon>
        <taxon>Pseudomonadota</taxon>
        <taxon>Alphaproteobacteria</taxon>
        <taxon>Rhodobacterales</taxon>
        <taxon>Roseobacteraceae</taxon>
        <taxon>Rubellimicrobium</taxon>
    </lineage>
</organism>
<evidence type="ECO:0000256" key="3">
    <source>
        <dbReference type="ARBA" id="ARBA00022538"/>
    </source>
</evidence>
<dbReference type="GO" id="GO:0005886">
    <property type="term" value="C:plasma membrane"/>
    <property type="evidence" value="ECO:0007669"/>
    <property type="project" value="UniProtKB-SubCell"/>
</dbReference>
<name>A0A5C4NEM2_9RHOB</name>
<dbReference type="InterPro" id="IPR003820">
    <property type="entry name" value="KdpC"/>
</dbReference>
<evidence type="ECO:0000313" key="13">
    <source>
        <dbReference type="Proteomes" id="UP000305709"/>
    </source>
</evidence>
<accession>A0A5C4NEM2</accession>
<dbReference type="NCBIfam" id="TIGR00681">
    <property type="entry name" value="kdpC"/>
    <property type="match status" value="1"/>
</dbReference>
<dbReference type="GO" id="GO:0008556">
    <property type="term" value="F:P-type potassium transmembrane transporter activity"/>
    <property type="evidence" value="ECO:0007669"/>
    <property type="project" value="InterPro"/>
</dbReference>
<comment type="function">
    <text evidence="11">Part of the high-affinity ATP-driven potassium transport (or Kdp) system, which catalyzes the hydrolysis of ATP coupled with the electrogenic transport of potassium into the cytoplasm. This subunit acts as a catalytic chaperone that increases the ATP-binding affinity of the ATP-hydrolyzing subunit KdpB by the formation of a transient KdpB/KdpC/ATP ternary complex.</text>
</comment>
<comment type="subcellular location">
    <subcellularLocation>
        <location evidence="11">Cell membrane</location>
        <topology evidence="11">Single-pass membrane protein</topology>
    </subcellularLocation>
</comment>
<protein>
    <recommendedName>
        <fullName evidence="11">Potassium-transporting ATPase KdpC subunit</fullName>
    </recommendedName>
    <alternativeName>
        <fullName evidence="11">ATP phosphohydrolase [potassium-transporting] C chain</fullName>
    </alternativeName>
    <alternativeName>
        <fullName evidence="11">Potassium-binding and translocating subunit C</fullName>
    </alternativeName>
    <alternativeName>
        <fullName evidence="11">Potassium-translocating ATPase C chain</fullName>
    </alternativeName>
</protein>
<keyword evidence="1 11" id="KW-0813">Transport</keyword>
<evidence type="ECO:0000313" key="12">
    <source>
        <dbReference type="EMBL" id="TNC73093.1"/>
    </source>
</evidence>
<reference evidence="12 13" key="1">
    <citation type="submission" date="2019-06" db="EMBL/GenBank/DDBJ databases">
        <authorList>
            <person name="Jiang L."/>
        </authorList>
    </citation>
    <scope>NUCLEOTIDE SEQUENCE [LARGE SCALE GENOMIC DNA]</scope>
    <source>
        <strain evidence="12 13">YIM 48858</strain>
    </source>
</reference>
<dbReference type="NCBIfam" id="NF001454">
    <property type="entry name" value="PRK00315.1"/>
    <property type="match status" value="1"/>
</dbReference>
<keyword evidence="7 11" id="KW-0630">Potassium</keyword>
<keyword evidence="4 11" id="KW-0812">Transmembrane</keyword>
<evidence type="ECO:0000256" key="2">
    <source>
        <dbReference type="ARBA" id="ARBA00022475"/>
    </source>
</evidence>
<dbReference type="PANTHER" id="PTHR30042:SF2">
    <property type="entry name" value="POTASSIUM-TRANSPORTING ATPASE KDPC SUBUNIT"/>
    <property type="match status" value="1"/>
</dbReference>
<evidence type="ECO:0000256" key="8">
    <source>
        <dbReference type="ARBA" id="ARBA00022989"/>
    </source>
</evidence>
<dbReference type="AlphaFoldDB" id="A0A5C4NEM2"/>